<dbReference type="PANTHER" id="PTHR10655">
    <property type="entry name" value="LYSOPHOSPHOLIPASE-RELATED"/>
    <property type="match status" value="1"/>
</dbReference>
<evidence type="ECO:0000256" key="6">
    <source>
        <dbReference type="ARBA" id="ARBA00022490"/>
    </source>
</evidence>
<dbReference type="EC" id="3.1.2.22" evidence="3"/>
<evidence type="ECO:0000256" key="11">
    <source>
        <dbReference type="ARBA" id="ARBA00031195"/>
    </source>
</evidence>
<protein>
    <recommendedName>
        <fullName evidence="4">Acyl-protein thioesterase 1</fullName>
        <ecNumber evidence="3">3.1.2.22</ecNumber>
    </recommendedName>
    <alternativeName>
        <fullName evidence="11">Palmitoyl-protein hydrolase</fullName>
    </alternativeName>
</protein>
<reference evidence="14 15" key="1">
    <citation type="journal article" date="2017" name="BMC Genomics">
        <title>Chromosome level assembly and secondary metabolite potential of the parasitic fungus Cordyceps militaris.</title>
        <authorList>
            <person name="Kramer G.J."/>
            <person name="Nodwell J.R."/>
        </authorList>
    </citation>
    <scope>NUCLEOTIDE SEQUENCE [LARGE SCALE GENOMIC DNA]</scope>
    <source>
        <strain evidence="14 15">ATCC 34164</strain>
    </source>
</reference>
<evidence type="ECO:0000256" key="4">
    <source>
        <dbReference type="ARBA" id="ARBA00014923"/>
    </source>
</evidence>
<proteinExistence type="inferred from homology"/>
<keyword evidence="8" id="KW-0276">Fatty acid metabolism</keyword>
<dbReference type="Pfam" id="PF02230">
    <property type="entry name" value="Abhydrolase_2"/>
    <property type="match status" value="1"/>
</dbReference>
<dbReference type="VEuPathDB" id="FungiDB:CCM_08626"/>
<dbReference type="GO" id="GO:0008474">
    <property type="term" value="F:palmitoyl-(protein) hydrolase activity"/>
    <property type="evidence" value="ECO:0007669"/>
    <property type="project" value="UniProtKB-EC"/>
</dbReference>
<evidence type="ECO:0000256" key="8">
    <source>
        <dbReference type="ARBA" id="ARBA00022832"/>
    </source>
</evidence>
<dbReference type="GO" id="GO:0005737">
    <property type="term" value="C:cytoplasm"/>
    <property type="evidence" value="ECO:0007669"/>
    <property type="project" value="UniProtKB-SubCell"/>
</dbReference>
<dbReference type="InterPro" id="IPR029058">
    <property type="entry name" value="AB_hydrolase_fold"/>
</dbReference>
<evidence type="ECO:0000256" key="3">
    <source>
        <dbReference type="ARBA" id="ARBA00012423"/>
    </source>
</evidence>
<evidence type="ECO:0000256" key="5">
    <source>
        <dbReference type="ARBA" id="ARBA00022487"/>
    </source>
</evidence>
<evidence type="ECO:0000256" key="1">
    <source>
        <dbReference type="ARBA" id="ARBA00004496"/>
    </source>
</evidence>
<keyword evidence="5" id="KW-0719">Serine esterase</keyword>
<evidence type="ECO:0000256" key="9">
    <source>
        <dbReference type="ARBA" id="ARBA00023098"/>
    </source>
</evidence>
<dbReference type="AlphaFoldDB" id="A0A2H4SSC1"/>
<sequence>MSRWSSSSSISFLVALLAIITALILLGSPRIPSLSFAPRQETPPSAAMSSIRRAAPMVFAPSGRHTATVIFIHGLGDSGHGWSEAVQHWQSRNKLNEVKFILPHAPAIPITMNGGFQMPGWFDIKSIDTLSHAARAAPDEDEQGIEQSRAYIYSLVQAEVAAGIPSERVVLGGFSQGGAMSIFAGLTAPFKIGGIVGLSSWLLLNRTFAERVPTDSLNRDTPVFMGHGDRDPLVLYPMAQASEKKLTELGYKVSFKTYPGMPHSACVEELSDVEAFLQSRLPSQDK</sequence>
<comment type="similarity">
    <text evidence="2">Belongs to the AB hydrolase superfamily. AB hydrolase 2 family.</text>
</comment>
<dbReference type="GO" id="GO:0006631">
    <property type="term" value="P:fatty acid metabolic process"/>
    <property type="evidence" value="ECO:0007669"/>
    <property type="project" value="UniProtKB-KW"/>
</dbReference>
<dbReference type="GO" id="GO:0052689">
    <property type="term" value="F:carboxylic ester hydrolase activity"/>
    <property type="evidence" value="ECO:0007669"/>
    <property type="project" value="UniProtKB-KW"/>
</dbReference>
<evidence type="ECO:0000256" key="2">
    <source>
        <dbReference type="ARBA" id="ARBA00006499"/>
    </source>
</evidence>
<dbReference type="SUPFAM" id="SSF53474">
    <property type="entry name" value="alpha/beta-Hydrolases"/>
    <property type="match status" value="1"/>
</dbReference>
<dbReference type="Gene3D" id="3.40.50.1820">
    <property type="entry name" value="alpha/beta hydrolase"/>
    <property type="match status" value="1"/>
</dbReference>
<evidence type="ECO:0000256" key="12">
    <source>
        <dbReference type="ARBA" id="ARBA00047337"/>
    </source>
</evidence>
<evidence type="ECO:0000259" key="13">
    <source>
        <dbReference type="Pfam" id="PF02230"/>
    </source>
</evidence>
<accession>A0A2H4SSC1</accession>
<dbReference type="InterPro" id="IPR003140">
    <property type="entry name" value="PLipase/COase/thioEstase"/>
</dbReference>
<comment type="function">
    <text evidence="10">Hydrolyzes fatty acids from S-acylated cysteine residues in proteins with a strong preference for palmitoylated G-alpha proteins over other acyl substrates. Mediates the deacylation of G-alpha proteins such as GPA1 in vivo, but has weak or no activity toward palmitoylated Ras proteins. Has weak lysophospholipase activity in vitro; however such activity may not exist in vivo.</text>
</comment>
<evidence type="ECO:0000313" key="15">
    <source>
        <dbReference type="Proteomes" id="UP000323067"/>
    </source>
</evidence>
<feature type="domain" description="Phospholipase/carboxylesterase/thioesterase" evidence="13">
    <location>
        <begin position="56"/>
        <end position="278"/>
    </location>
</feature>
<comment type="catalytic activity">
    <reaction evidence="12">
        <text>S-hexadecanoyl-L-cysteinyl-[protein] + H2O = L-cysteinyl-[protein] + hexadecanoate + H(+)</text>
        <dbReference type="Rhea" id="RHEA:19233"/>
        <dbReference type="Rhea" id="RHEA-COMP:10131"/>
        <dbReference type="Rhea" id="RHEA-COMP:11032"/>
        <dbReference type="ChEBI" id="CHEBI:7896"/>
        <dbReference type="ChEBI" id="CHEBI:15377"/>
        <dbReference type="ChEBI" id="CHEBI:15378"/>
        <dbReference type="ChEBI" id="CHEBI:29950"/>
        <dbReference type="ChEBI" id="CHEBI:74151"/>
        <dbReference type="EC" id="3.1.2.22"/>
    </reaction>
</comment>
<evidence type="ECO:0000313" key="14">
    <source>
        <dbReference type="EMBL" id="ATY66004.1"/>
    </source>
</evidence>
<dbReference type="EMBL" id="CP023326">
    <property type="protein sequence ID" value="ATY66004.1"/>
    <property type="molecule type" value="Genomic_DNA"/>
</dbReference>
<gene>
    <name evidence="14" type="ORF">A9K55_001932</name>
</gene>
<name>A0A2H4SSC1_CORMI</name>
<dbReference type="Proteomes" id="UP000323067">
    <property type="component" value="Chromosome iii"/>
</dbReference>
<organism evidence="14 15">
    <name type="scientific">Cordyceps militaris</name>
    <name type="common">Caterpillar fungus</name>
    <name type="synonym">Clavaria militaris</name>
    <dbReference type="NCBI Taxonomy" id="73501"/>
    <lineage>
        <taxon>Eukaryota</taxon>
        <taxon>Fungi</taxon>
        <taxon>Dikarya</taxon>
        <taxon>Ascomycota</taxon>
        <taxon>Pezizomycotina</taxon>
        <taxon>Sordariomycetes</taxon>
        <taxon>Hypocreomycetidae</taxon>
        <taxon>Hypocreales</taxon>
        <taxon>Cordycipitaceae</taxon>
        <taxon>Cordyceps</taxon>
    </lineage>
</organism>
<dbReference type="OrthoDB" id="2418081at2759"/>
<evidence type="ECO:0000256" key="7">
    <source>
        <dbReference type="ARBA" id="ARBA00022801"/>
    </source>
</evidence>
<dbReference type="VEuPathDB" id="FungiDB:A9K55_001932"/>
<comment type="subcellular location">
    <subcellularLocation>
        <location evidence="1">Cytoplasm</location>
    </subcellularLocation>
</comment>
<dbReference type="InterPro" id="IPR050565">
    <property type="entry name" value="LYPA1-2/EST-like"/>
</dbReference>
<keyword evidence="6" id="KW-0963">Cytoplasm</keyword>
<dbReference type="PANTHER" id="PTHR10655:SF17">
    <property type="entry name" value="LYSOPHOSPHOLIPASE-LIKE PROTEIN 1"/>
    <property type="match status" value="1"/>
</dbReference>
<keyword evidence="7" id="KW-0378">Hydrolase</keyword>
<keyword evidence="9" id="KW-0443">Lipid metabolism</keyword>
<evidence type="ECO:0000256" key="10">
    <source>
        <dbReference type="ARBA" id="ARBA00029392"/>
    </source>
</evidence>
<dbReference type="FunFam" id="3.40.50.1820:FF:000010">
    <property type="entry name" value="Acyl-protein thioesterase 2"/>
    <property type="match status" value="1"/>
</dbReference>